<reference evidence="2 3" key="1">
    <citation type="submission" date="2018-07" db="EMBL/GenBank/DDBJ databases">
        <title>New species, Clostridium PI-S10-A1B.</title>
        <authorList>
            <person name="Krishna G."/>
            <person name="Summeta K."/>
            <person name="Shikha S."/>
            <person name="Prabhu P.B."/>
            <person name="Suresh K."/>
        </authorList>
    </citation>
    <scope>NUCLEOTIDE SEQUENCE [LARGE SCALE GENOMIC DNA]</scope>
    <source>
        <strain evidence="2 3">PI-S10-A1B</strain>
    </source>
</reference>
<comment type="caution">
    <text evidence="2">The sequence shown here is derived from an EMBL/GenBank/DDBJ whole genome shotgun (WGS) entry which is preliminary data.</text>
</comment>
<gene>
    <name evidence="2" type="ORF">DS742_05150</name>
</gene>
<sequence>MADTTNGVITVTVRKKFCKAHAGDMTLSVITHMAWGDGGVDENGQPKATTGNEIGLYSELLKKPIETHSYANKEETTCRYTATLEKGELTGKEISEMGLFDSDGDLVAYRTFMRKGKDADIPQIYDMDEIF</sequence>
<feature type="domain" description="Phage tail fibre protein N-terminal" evidence="1">
    <location>
        <begin position="1"/>
        <end position="110"/>
    </location>
</feature>
<evidence type="ECO:0000259" key="1">
    <source>
        <dbReference type="Pfam" id="PF12571"/>
    </source>
</evidence>
<dbReference type="AlphaFoldDB" id="A0A3E2NFP5"/>
<evidence type="ECO:0000313" key="3">
    <source>
        <dbReference type="Proteomes" id="UP000260680"/>
    </source>
</evidence>
<dbReference type="Proteomes" id="UP000260680">
    <property type="component" value="Unassembled WGS sequence"/>
</dbReference>
<dbReference type="RefSeq" id="WP_117415947.1">
    <property type="nucleotide sequence ID" value="NZ_QOHO01000016.1"/>
</dbReference>
<evidence type="ECO:0000313" key="2">
    <source>
        <dbReference type="EMBL" id="RFZ79849.1"/>
    </source>
</evidence>
<organism evidence="2 3">
    <name type="scientific">Lacrimispora amygdalina</name>
    <dbReference type="NCBI Taxonomy" id="253257"/>
    <lineage>
        <taxon>Bacteria</taxon>
        <taxon>Bacillati</taxon>
        <taxon>Bacillota</taxon>
        <taxon>Clostridia</taxon>
        <taxon>Lachnospirales</taxon>
        <taxon>Lachnospiraceae</taxon>
        <taxon>Lacrimispora</taxon>
    </lineage>
</organism>
<dbReference type="OrthoDB" id="8687147at2"/>
<dbReference type="InterPro" id="IPR022225">
    <property type="entry name" value="Phage_tail_fibre_N"/>
</dbReference>
<dbReference type="Pfam" id="PF12571">
    <property type="entry name" value="Phage_tail_fib"/>
    <property type="match status" value="1"/>
</dbReference>
<dbReference type="EMBL" id="QOHO01000016">
    <property type="protein sequence ID" value="RFZ79849.1"/>
    <property type="molecule type" value="Genomic_DNA"/>
</dbReference>
<proteinExistence type="predicted"/>
<name>A0A3E2NFP5_9FIRM</name>
<protein>
    <recommendedName>
        <fullName evidence="1">Phage tail fibre protein N-terminal domain-containing protein</fullName>
    </recommendedName>
</protein>
<accession>A0A3E2NFP5</accession>